<dbReference type="EMBL" id="LGUG01000009">
    <property type="protein sequence ID" value="KON90865.1"/>
    <property type="molecule type" value="Genomic_DNA"/>
</dbReference>
<dbReference type="AlphaFoldDB" id="A0A0D1WIS1"/>
<dbReference type="EMBL" id="FNED01000014">
    <property type="protein sequence ID" value="SDJ23142.1"/>
    <property type="molecule type" value="Genomic_DNA"/>
</dbReference>
<dbReference type="Proteomes" id="UP000182836">
    <property type="component" value="Unassembled WGS sequence"/>
</dbReference>
<keyword evidence="4" id="KW-1185">Reference proteome</keyword>
<dbReference type="STRING" id="47500.AF333_27995"/>
<evidence type="ECO:0000313" key="2">
    <source>
        <dbReference type="EMBL" id="KON90865.1"/>
    </source>
</evidence>
<evidence type="ECO:0000313" key="5">
    <source>
        <dbReference type="Proteomes" id="UP000182836"/>
    </source>
</evidence>
<feature type="transmembrane region" description="Helical" evidence="1">
    <location>
        <begin position="41"/>
        <end position="60"/>
    </location>
</feature>
<evidence type="ECO:0000313" key="3">
    <source>
        <dbReference type="EMBL" id="SDJ23142.1"/>
    </source>
</evidence>
<dbReference type="RefSeq" id="WP_043064395.1">
    <property type="nucleotide sequence ID" value="NZ_BJOA01000063.1"/>
</dbReference>
<reference evidence="3 5" key="2">
    <citation type="submission" date="2016-10" db="EMBL/GenBank/DDBJ databases">
        <authorList>
            <person name="de Groot N.N."/>
        </authorList>
    </citation>
    <scope>NUCLEOTIDE SEQUENCE [LARGE SCALE GENOMIC DNA]</scope>
    <source>
        <strain evidence="3 5">DSM 2895</strain>
    </source>
</reference>
<protein>
    <submittedName>
        <fullName evidence="2">Uncharacterized protein</fullName>
    </submittedName>
</protein>
<keyword evidence="1" id="KW-0812">Transmembrane</keyword>
<reference evidence="2 4" key="1">
    <citation type="submission" date="2015-07" db="EMBL/GenBank/DDBJ databases">
        <title>Fjat-14205 dsm 2895.</title>
        <authorList>
            <person name="Liu B."/>
            <person name="Wang J."/>
            <person name="Zhu Y."/>
            <person name="Liu G."/>
            <person name="Chen Q."/>
            <person name="Chen Z."/>
            <person name="Lan J."/>
            <person name="Che J."/>
            <person name="Ge C."/>
            <person name="Shi H."/>
            <person name="Pan Z."/>
            <person name="Liu X."/>
        </authorList>
    </citation>
    <scope>NUCLEOTIDE SEQUENCE [LARGE SCALE GENOMIC DNA]</scope>
    <source>
        <strain evidence="2 4">DSM 2895</strain>
    </source>
</reference>
<evidence type="ECO:0000313" key="4">
    <source>
        <dbReference type="Proteomes" id="UP000037269"/>
    </source>
</evidence>
<feature type="transmembrane region" description="Helical" evidence="1">
    <location>
        <begin position="12"/>
        <end position="35"/>
    </location>
</feature>
<accession>A0A0D1WIS1</accession>
<keyword evidence="1" id="KW-1133">Transmembrane helix</keyword>
<proteinExistence type="predicted"/>
<dbReference type="Proteomes" id="UP000037269">
    <property type="component" value="Unassembled WGS sequence"/>
</dbReference>
<organism evidence="2 4">
    <name type="scientific">Aneurinibacillus migulanus</name>
    <name type="common">Bacillus migulanus</name>
    <dbReference type="NCBI Taxonomy" id="47500"/>
    <lineage>
        <taxon>Bacteria</taxon>
        <taxon>Bacillati</taxon>
        <taxon>Bacillota</taxon>
        <taxon>Bacilli</taxon>
        <taxon>Bacillales</taxon>
        <taxon>Paenibacillaceae</taxon>
        <taxon>Aneurinibacillus group</taxon>
        <taxon>Aneurinibacillus</taxon>
    </lineage>
</organism>
<dbReference type="GeneID" id="42308974"/>
<name>A0A0D1WIS1_ANEMI</name>
<sequence length="146" mass="16853">MERFFSWVLPWIVWAGVGIVGVWIFFCFIFFGRFIVEENEAIVLCFLLGLLFIYVSFGSWKKMILKKQYENTCEELALKISKKYNGYLTAPIFSIESSLNLTECERILKILNQNGAFSIVPDEEQVYKLDPLILEAIAEENGSEEG</sequence>
<evidence type="ECO:0000256" key="1">
    <source>
        <dbReference type="SAM" id="Phobius"/>
    </source>
</evidence>
<keyword evidence="1" id="KW-0472">Membrane</keyword>
<dbReference type="PATRIC" id="fig|47500.8.peg.2157"/>
<gene>
    <name evidence="2" type="ORF">AF333_27995</name>
    <name evidence="3" type="ORF">SAMN04487909_11425</name>
</gene>